<gene>
    <name evidence="2" type="ORF">GGP71_002860</name>
</gene>
<dbReference type="Pfam" id="PF13649">
    <property type="entry name" value="Methyltransf_25"/>
    <property type="match status" value="1"/>
</dbReference>
<sequence length="230" mass="25130">MSQPPWTSPMTARRTLSRSDIEAVYDRVGAWQDTQAFYEAPAFDVLVARGGFGDARSVVEVGCGTGTLAERLLQSHCPPPARYVGYDLSGTMVRLARARLGAFGARATVHETDGGLTFDAPDGAHDRVVATYLLDLLSREDARTFLGEAHRLLRENGRLCLAGLTWGRALVPRCVSGLWNALHRIRPAWVGGCRPLRQRALLDETRWSVRAHAPVTAWGVPSEVLVATPT</sequence>
<dbReference type="Gene3D" id="3.40.50.150">
    <property type="entry name" value="Vaccinia Virus protein VP39"/>
    <property type="match status" value="1"/>
</dbReference>
<dbReference type="PANTHER" id="PTHR42912">
    <property type="entry name" value="METHYLTRANSFERASE"/>
    <property type="match status" value="1"/>
</dbReference>
<dbReference type="Proteomes" id="UP001155027">
    <property type="component" value="Unassembled WGS sequence"/>
</dbReference>
<dbReference type="InterPro" id="IPR029063">
    <property type="entry name" value="SAM-dependent_MTases_sf"/>
</dbReference>
<dbReference type="InterPro" id="IPR050508">
    <property type="entry name" value="Methyltransf_Superfamily"/>
</dbReference>
<evidence type="ECO:0000313" key="2">
    <source>
        <dbReference type="EMBL" id="MCS3678918.1"/>
    </source>
</evidence>
<reference evidence="2" key="1">
    <citation type="submission" date="2022-08" db="EMBL/GenBank/DDBJ databases">
        <title>Genomic Encyclopedia of Type Strains, Phase V (KMG-V): Genome sequencing to study the core and pangenomes of soil and plant-associated prokaryotes.</title>
        <authorList>
            <person name="Whitman W."/>
        </authorList>
    </citation>
    <scope>NUCLEOTIDE SEQUENCE</scope>
    <source>
        <strain evidence="2">0</strain>
    </source>
</reference>
<keyword evidence="2" id="KW-0830">Ubiquinone</keyword>
<feature type="domain" description="Methyltransferase" evidence="1">
    <location>
        <begin position="58"/>
        <end position="157"/>
    </location>
</feature>
<organism evidence="2 3">
    <name type="scientific">Salinibacter ruber</name>
    <dbReference type="NCBI Taxonomy" id="146919"/>
    <lineage>
        <taxon>Bacteria</taxon>
        <taxon>Pseudomonadati</taxon>
        <taxon>Rhodothermota</taxon>
        <taxon>Rhodothermia</taxon>
        <taxon>Rhodothermales</taxon>
        <taxon>Salinibacteraceae</taxon>
        <taxon>Salinibacter</taxon>
    </lineage>
</organism>
<dbReference type="EMBL" id="JANUAU010000010">
    <property type="protein sequence ID" value="MCS3678918.1"/>
    <property type="molecule type" value="Genomic_DNA"/>
</dbReference>
<dbReference type="GO" id="GO:0008168">
    <property type="term" value="F:methyltransferase activity"/>
    <property type="evidence" value="ECO:0007669"/>
    <property type="project" value="TreeGrafter"/>
</dbReference>
<dbReference type="RefSeq" id="WP_240328548.1">
    <property type="nucleotide sequence ID" value="NZ_CP030356.1"/>
</dbReference>
<protein>
    <submittedName>
        <fullName evidence="2">Ubiquinone/menaquinone biosynthesis C-methylase UbiE</fullName>
    </submittedName>
</protein>
<evidence type="ECO:0000259" key="1">
    <source>
        <dbReference type="Pfam" id="PF13649"/>
    </source>
</evidence>
<proteinExistence type="predicted"/>
<dbReference type="CDD" id="cd02440">
    <property type="entry name" value="AdoMet_MTases"/>
    <property type="match status" value="1"/>
</dbReference>
<comment type="caution">
    <text evidence="2">The sequence shown here is derived from an EMBL/GenBank/DDBJ whole genome shotgun (WGS) entry which is preliminary data.</text>
</comment>
<name>A0A9X2Q0C8_9BACT</name>
<evidence type="ECO:0000313" key="3">
    <source>
        <dbReference type="Proteomes" id="UP001155027"/>
    </source>
</evidence>
<dbReference type="AlphaFoldDB" id="A0A9X2Q0C8"/>
<dbReference type="InterPro" id="IPR041698">
    <property type="entry name" value="Methyltransf_25"/>
</dbReference>
<dbReference type="SUPFAM" id="SSF53335">
    <property type="entry name" value="S-adenosyl-L-methionine-dependent methyltransferases"/>
    <property type="match status" value="1"/>
</dbReference>
<accession>A0A9X2Q0C8</accession>